<feature type="transmembrane region" description="Helical" evidence="3">
    <location>
        <begin position="62"/>
        <end position="81"/>
    </location>
</feature>
<keyword evidence="2" id="KW-0813">Transport</keyword>
<feature type="transmembrane region" description="Helical" evidence="3">
    <location>
        <begin position="117"/>
        <end position="141"/>
    </location>
</feature>
<dbReference type="AlphaFoldDB" id="A0A0S7Y3I3"/>
<reference evidence="4 5" key="1">
    <citation type="journal article" date="2015" name="Microbiome">
        <title>Genomic resolution of linkages in carbon, nitrogen, and sulfur cycling among widespread estuary sediment bacteria.</title>
        <authorList>
            <person name="Baker B.J."/>
            <person name="Lazar C.S."/>
            <person name="Teske A.P."/>
            <person name="Dick G.J."/>
        </authorList>
    </citation>
    <scope>NUCLEOTIDE SEQUENCE [LARGE SCALE GENOMIC DNA]</scope>
    <source>
        <strain evidence="4">DG_54_3</strain>
    </source>
</reference>
<protein>
    <recommendedName>
        <fullName evidence="2">Biotin transporter</fullName>
    </recommendedName>
</protein>
<accession>A0A0S7Y3I3</accession>
<dbReference type="InterPro" id="IPR003784">
    <property type="entry name" value="BioY"/>
</dbReference>
<organism evidence="4 5">
    <name type="scientific">candidate division WOR-1 bacterium DG_54_3</name>
    <dbReference type="NCBI Taxonomy" id="1703775"/>
    <lineage>
        <taxon>Bacteria</taxon>
        <taxon>Bacillati</taxon>
        <taxon>Saganbacteria</taxon>
    </lineage>
</organism>
<evidence type="ECO:0000313" key="5">
    <source>
        <dbReference type="Proteomes" id="UP000051861"/>
    </source>
</evidence>
<dbReference type="PANTHER" id="PTHR34295:SF1">
    <property type="entry name" value="BIOTIN TRANSPORTER BIOY"/>
    <property type="match status" value="1"/>
</dbReference>
<evidence type="ECO:0000256" key="2">
    <source>
        <dbReference type="PIRNR" id="PIRNR016661"/>
    </source>
</evidence>
<keyword evidence="3" id="KW-1133">Transmembrane helix</keyword>
<feature type="transmembrane region" description="Helical" evidence="3">
    <location>
        <begin position="7"/>
        <end position="25"/>
    </location>
</feature>
<evidence type="ECO:0000256" key="1">
    <source>
        <dbReference type="ARBA" id="ARBA00010692"/>
    </source>
</evidence>
<proteinExistence type="inferred from homology"/>
<dbReference type="PATRIC" id="fig|1703775.3.peg.1555"/>
<name>A0A0S7Y3I3_UNCSA</name>
<gene>
    <name evidence="4" type="ORF">AMJ44_04660</name>
</gene>
<feature type="transmembrane region" description="Helical" evidence="3">
    <location>
        <begin position="31"/>
        <end position="50"/>
    </location>
</feature>
<dbReference type="EMBL" id="LIZX01000032">
    <property type="protein sequence ID" value="KPJ69091.1"/>
    <property type="molecule type" value="Genomic_DNA"/>
</dbReference>
<dbReference type="GO" id="GO:0005886">
    <property type="term" value="C:plasma membrane"/>
    <property type="evidence" value="ECO:0007669"/>
    <property type="project" value="UniProtKB-SubCell"/>
</dbReference>
<keyword evidence="3" id="KW-0812">Transmembrane</keyword>
<comment type="caution">
    <text evidence="4">The sequence shown here is derived from an EMBL/GenBank/DDBJ whole genome shotgun (WGS) entry which is preliminary data.</text>
</comment>
<feature type="transmembrane region" description="Helical" evidence="3">
    <location>
        <begin position="87"/>
        <end position="105"/>
    </location>
</feature>
<comment type="subcellular location">
    <subcellularLocation>
        <location evidence="2">Cell membrane</location>
        <topology evidence="2">Multi-pass membrane protein</topology>
    </subcellularLocation>
</comment>
<keyword evidence="2" id="KW-1003">Cell membrane</keyword>
<dbReference type="Proteomes" id="UP000051861">
    <property type="component" value="Unassembled WGS sequence"/>
</dbReference>
<evidence type="ECO:0000256" key="3">
    <source>
        <dbReference type="SAM" id="Phobius"/>
    </source>
</evidence>
<dbReference type="Pfam" id="PF02632">
    <property type="entry name" value="BioY"/>
    <property type="match status" value="1"/>
</dbReference>
<sequence>MLNRATYAVIGAVSLVALTVAGAYIRIPLPFTPVPITLQTFFVLLAGALLGKKLGSLSQAGYLLIGIFGVPVFTGGLYGFARLFGPTGGYLMGFVLAAYVIGKLLGNDNDAPFTKIVATMLVGLALLFTLGTIQLALVMHISLEKAVALGVLPFLPGDIIKLFAAATLYQRVQKQARALYPNP</sequence>
<dbReference type="PANTHER" id="PTHR34295">
    <property type="entry name" value="BIOTIN TRANSPORTER BIOY"/>
    <property type="match status" value="1"/>
</dbReference>
<evidence type="ECO:0000313" key="4">
    <source>
        <dbReference type="EMBL" id="KPJ69091.1"/>
    </source>
</evidence>
<dbReference type="PIRSF" id="PIRSF016661">
    <property type="entry name" value="BioY"/>
    <property type="match status" value="1"/>
</dbReference>
<dbReference type="GO" id="GO:0015225">
    <property type="term" value="F:biotin transmembrane transporter activity"/>
    <property type="evidence" value="ECO:0007669"/>
    <property type="project" value="UniProtKB-UniRule"/>
</dbReference>
<comment type="similarity">
    <text evidence="1 2">Belongs to the BioY family.</text>
</comment>
<dbReference type="Gene3D" id="1.10.1760.20">
    <property type="match status" value="1"/>
</dbReference>
<feature type="transmembrane region" description="Helical" evidence="3">
    <location>
        <begin position="147"/>
        <end position="169"/>
    </location>
</feature>
<keyword evidence="2 3" id="KW-0472">Membrane</keyword>